<dbReference type="AlphaFoldDB" id="A0A923JXE0"/>
<proteinExistence type="predicted"/>
<organism evidence="1">
    <name type="scientific">Pseudomonas peradeniyensis</name>
    <dbReference type="NCBI Taxonomy" id="2745488"/>
    <lineage>
        <taxon>Bacteria</taxon>
        <taxon>Pseudomonadati</taxon>
        <taxon>Pseudomonadota</taxon>
        <taxon>Gammaproteobacteria</taxon>
        <taxon>Pseudomonadales</taxon>
        <taxon>Pseudomonadaceae</taxon>
        <taxon>Pseudomonas</taxon>
    </lineage>
</organism>
<sequence>MSSTLLAVDRLHSPLARFGASNSIAAYLPYGHKHGLVDKPRLGFTGQLCEPVVGWYSLGNGYRVYNPVLMCFHSPDRLSPFGKGGINTYAYCVRDPINRADPSGRFGSQMATIYLGGKVSLDLINIGLKWWRQKLTKSTRPWTDPMKYVEITSRGLKVFSLATFGTSEIVKRSASDVTDPADTLQIMERDSKLNDADTVRGVAMLAALGSNVLDMWVNIVDVDRARHKKAIAEDAANVRGQQASSEEAAMIDIGDADGGG</sequence>
<dbReference type="RefSeq" id="WP_186731746.1">
    <property type="nucleotide sequence ID" value="NZ_JABWRJ020000003.1"/>
</dbReference>
<comment type="caution">
    <text evidence="1">The sequence shown here is derived from an EMBL/GenBank/DDBJ whole genome shotgun (WGS) entry which is preliminary data.</text>
</comment>
<dbReference type="Gene3D" id="2.180.10.10">
    <property type="entry name" value="RHS repeat-associated core"/>
    <property type="match status" value="1"/>
</dbReference>
<name>A0A923JXE0_9PSED</name>
<evidence type="ECO:0000313" key="1">
    <source>
        <dbReference type="EMBL" id="MBC3444262.1"/>
    </source>
</evidence>
<dbReference type="InterPro" id="IPR022385">
    <property type="entry name" value="Rhs_assc_core"/>
</dbReference>
<accession>A0A923JXE0</accession>
<reference evidence="1" key="1">
    <citation type="journal article" date="2020" name="Microorganisms">
        <title>Reliable Identification of Environmental Pseudomonas Isolates Using the rpoD Gene.</title>
        <authorList>
            <consortium name="The Broad Institute Genome Sequencing Platform"/>
            <person name="Girard L."/>
            <person name="Lood C."/>
            <person name="Rokni-Zadeh H."/>
            <person name="van Noort V."/>
            <person name="Lavigne R."/>
            <person name="De Mot R."/>
        </authorList>
    </citation>
    <scope>NUCLEOTIDE SEQUENCE</scope>
    <source>
        <strain evidence="1">BW13M1</strain>
    </source>
</reference>
<protein>
    <submittedName>
        <fullName evidence="1">RHS repeat-associated core domain-containing protein</fullName>
    </submittedName>
</protein>
<reference evidence="1" key="2">
    <citation type="submission" date="2020-07" db="EMBL/GenBank/DDBJ databases">
        <authorList>
            <person name="Lood C."/>
            <person name="Girard L."/>
        </authorList>
    </citation>
    <scope>NUCLEOTIDE SEQUENCE</scope>
    <source>
        <strain evidence="1">BW13M1</strain>
    </source>
</reference>
<gene>
    <name evidence="1" type="ORF">HU751_00655</name>
</gene>
<dbReference type="NCBIfam" id="TIGR03696">
    <property type="entry name" value="Rhs_assc_core"/>
    <property type="match status" value="1"/>
</dbReference>
<dbReference type="EMBL" id="JABWRJ010000001">
    <property type="protein sequence ID" value="MBC3444262.1"/>
    <property type="molecule type" value="Genomic_DNA"/>
</dbReference>